<evidence type="ECO:0000313" key="3">
    <source>
        <dbReference type="EMBL" id="EUD63880.1"/>
    </source>
</evidence>
<keyword evidence="2" id="KW-1133">Transmembrane helix</keyword>
<feature type="region of interest" description="Disordered" evidence="1">
    <location>
        <begin position="299"/>
        <end position="335"/>
    </location>
</feature>
<evidence type="ECO:0000313" key="4">
    <source>
        <dbReference type="Proteomes" id="UP000030640"/>
    </source>
</evidence>
<dbReference type="VEuPathDB" id="PlasmoDB:C922_05740"/>
<keyword evidence="2" id="KW-0812">Transmembrane</keyword>
<name>W6ZX93_9APIC</name>
<gene>
    <name evidence="3" type="ORF">C922_05740</name>
</gene>
<keyword evidence="2" id="KW-0472">Membrane</keyword>
<proteinExistence type="predicted"/>
<feature type="transmembrane region" description="Helical" evidence="2">
    <location>
        <begin position="356"/>
        <end position="377"/>
    </location>
</feature>
<protein>
    <submittedName>
        <fullName evidence="3">Uncharacterized protein</fullName>
    </submittedName>
</protein>
<dbReference type="EMBL" id="KI965616">
    <property type="protein sequence ID" value="EUD63880.1"/>
    <property type="molecule type" value="Genomic_DNA"/>
</dbReference>
<accession>W6ZX93</accession>
<dbReference type="AlphaFoldDB" id="W6ZX93"/>
<organism evidence="3 4">
    <name type="scientific">Plasmodium inui San Antonio 1</name>
    <dbReference type="NCBI Taxonomy" id="1237626"/>
    <lineage>
        <taxon>Eukaryota</taxon>
        <taxon>Sar</taxon>
        <taxon>Alveolata</taxon>
        <taxon>Apicomplexa</taxon>
        <taxon>Aconoidasida</taxon>
        <taxon>Haemosporida</taxon>
        <taxon>Plasmodiidae</taxon>
        <taxon>Plasmodium</taxon>
        <taxon>Plasmodium (Plasmodium)</taxon>
    </lineage>
</organism>
<evidence type="ECO:0000256" key="2">
    <source>
        <dbReference type="SAM" id="Phobius"/>
    </source>
</evidence>
<dbReference type="Proteomes" id="UP000030640">
    <property type="component" value="Unassembled WGS sequence"/>
</dbReference>
<keyword evidence="4" id="KW-1185">Reference proteome</keyword>
<evidence type="ECO:0000256" key="1">
    <source>
        <dbReference type="SAM" id="MobiDB-lite"/>
    </source>
</evidence>
<reference evidence="3 4" key="1">
    <citation type="submission" date="2013-02" db="EMBL/GenBank/DDBJ databases">
        <title>The Genome Sequence of Plasmodium inui San Antonio 1.</title>
        <authorList>
            <consortium name="The Broad Institute Genome Sequencing Platform"/>
            <consortium name="The Broad Institute Genome Sequencing Center for Infectious Disease"/>
            <person name="Neafsey D."/>
            <person name="Cheeseman I."/>
            <person name="Volkman S."/>
            <person name="Adams J."/>
            <person name="Walker B."/>
            <person name="Young S.K."/>
            <person name="Zeng Q."/>
            <person name="Gargeya S."/>
            <person name="Fitzgerald M."/>
            <person name="Haas B."/>
            <person name="Abouelleil A."/>
            <person name="Alvarado L."/>
            <person name="Arachchi H.M."/>
            <person name="Berlin A.M."/>
            <person name="Chapman S.B."/>
            <person name="Dewar J."/>
            <person name="Goldberg J."/>
            <person name="Griggs A."/>
            <person name="Gujja S."/>
            <person name="Hansen M."/>
            <person name="Howarth C."/>
            <person name="Imamovic A."/>
            <person name="Larimer J."/>
            <person name="McCowan C."/>
            <person name="Murphy C."/>
            <person name="Neiman D."/>
            <person name="Pearson M."/>
            <person name="Priest M."/>
            <person name="Roberts A."/>
            <person name="Saif S."/>
            <person name="Shea T."/>
            <person name="Sisk P."/>
            <person name="Sykes S."/>
            <person name="Wortman J."/>
            <person name="Nusbaum C."/>
            <person name="Birren B."/>
        </authorList>
    </citation>
    <scope>NUCLEOTIDE SEQUENCE [LARGE SCALE GENOMIC DNA]</scope>
    <source>
        <strain evidence="3 4">San Antonio 1</strain>
    </source>
</reference>
<dbReference type="GeneID" id="20041014"/>
<dbReference type="RefSeq" id="XP_008819533.1">
    <property type="nucleotide sequence ID" value="XM_008821311.1"/>
</dbReference>
<sequence>MSGGFPFSLYMEELLRLADNSLCRSSEKNLGNELCYIKKNKWSNSSRGWWNSWNLDEIEDRGVLPVFQASAKICKIIEEWSSRLTRGDEGSVVFEERSGCDISSLGLALRGGSNTGRCPTEPIGLEWLKSDEDGNISSNTVSQKRMKVCQAIVQIMIREYGMSLPKGGIGEGFTEGENRCQGVYEQLKRWGGINVAEHIMNNWYTVESTLQVSEQKYKITGKDLFELVQEAVWGTDKGEKMLGCKKCLPGNRWTKGQEPVWCEELLSSGVSGGPQAHHLASFPVATEDTLTSGGQEVFKETREDEQTTLAVGGRPRGDQKGELPTGAELGGRGVGGQTSIDRVAPIIEEDEAGVSYSGMLGAGISLILAIVGSYGLFRIFNTRSRRRGGAKGANYRGALMYRAMPT</sequence>